<keyword evidence="1" id="KW-0472">Membrane</keyword>
<dbReference type="EMBL" id="JBHSLF010000051">
    <property type="protein sequence ID" value="MFC5345620.1"/>
    <property type="molecule type" value="Genomic_DNA"/>
</dbReference>
<reference evidence="3" key="1">
    <citation type="journal article" date="2019" name="Int. J. Syst. Evol. Microbiol.">
        <title>The Global Catalogue of Microorganisms (GCM) 10K type strain sequencing project: providing services to taxonomists for standard genome sequencing and annotation.</title>
        <authorList>
            <consortium name="The Broad Institute Genomics Platform"/>
            <consortium name="The Broad Institute Genome Sequencing Center for Infectious Disease"/>
            <person name="Wu L."/>
            <person name="Ma J."/>
        </authorList>
    </citation>
    <scope>NUCLEOTIDE SEQUENCE [LARGE SCALE GENOMIC DNA]</scope>
    <source>
        <strain evidence="3">JCM 12125</strain>
    </source>
</reference>
<protein>
    <submittedName>
        <fullName evidence="2">Uncharacterized protein</fullName>
    </submittedName>
</protein>
<dbReference type="RefSeq" id="WP_374036617.1">
    <property type="nucleotide sequence ID" value="NZ_CP169082.1"/>
</dbReference>
<keyword evidence="1" id="KW-1133">Transmembrane helix</keyword>
<keyword evidence="3" id="KW-1185">Reference proteome</keyword>
<gene>
    <name evidence="2" type="ORF">ACFPIE_17015</name>
</gene>
<evidence type="ECO:0000313" key="2">
    <source>
        <dbReference type="EMBL" id="MFC5345620.1"/>
    </source>
</evidence>
<name>A0ABW0FV34_9CAUL</name>
<proteinExistence type="predicted"/>
<evidence type="ECO:0000256" key="1">
    <source>
        <dbReference type="SAM" id="Phobius"/>
    </source>
</evidence>
<organism evidence="2 3">
    <name type="scientific">Brevundimonas staleyi</name>
    <dbReference type="NCBI Taxonomy" id="74326"/>
    <lineage>
        <taxon>Bacteria</taxon>
        <taxon>Pseudomonadati</taxon>
        <taxon>Pseudomonadota</taxon>
        <taxon>Alphaproteobacteria</taxon>
        <taxon>Caulobacterales</taxon>
        <taxon>Caulobacteraceae</taxon>
        <taxon>Brevundimonas</taxon>
    </lineage>
</organism>
<keyword evidence="1" id="KW-0812">Transmembrane</keyword>
<dbReference type="Proteomes" id="UP001596152">
    <property type="component" value="Unassembled WGS sequence"/>
</dbReference>
<sequence>MTTAHPEPTYAATAPAAKALRPGARAGARLLGYALAGGFSLIVWIALLAMIIRLQA</sequence>
<accession>A0ABW0FV34</accession>
<evidence type="ECO:0000313" key="3">
    <source>
        <dbReference type="Proteomes" id="UP001596152"/>
    </source>
</evidence>
<comment type="caution">
    <text evidence="2">The sequence shown here is derived from an EMBL/GenBank/DDBJ whole genome shotgun (WGS) entry which is preliminary data.</text>
</comment>
<feature type="transmembrane region" description="Helical" evidence="1">
    <location>
        <begin position="30"/>
        <end position="52"/>
    </location>
</feature>